<sequence length="83" mass="9606">MIIESIWQSKQEDPYVNLCLGILNQARIDYGTKYRRDGEKSMGNNCPDDLWGEFVETQAYKEGLRQVDPNEIAYAIGNYLEVK</sequence>
<proteinExistence type="predicted"/>
<organism evidence="1">
    <name type="scientific">marine sediment metagenome</name>
    <dbReference type="NCBI Taxonomy" id="412755"/>
    <lineage>
        <taxon>unclassified sequences</taxon>
        <taxon>metagenomes</taxon>
        <taxon>ecological metagenomes</taxon>
    </lineage>
</organism>
<evidence type="ECO:0000313" key="1">
    <source>
        <dbReference type="EMBL" id="KKN74992.1"/>
    </source>
</evidence>
<comment type="caution">
    <text evidence="1">The sequence shown here is derived from an EMBL/GenBank/DDBJ whole genome shotgun (WGS) entry which is preliminary data.</text>
</comment>
<accession>A0A0F9TJB1</accession>
<dbReference type="AlphaFoldDB" id="A0A0F9TJB1"/>
<gene>
    <name evidence="1" type="ORF">LCGC14_0384940</name>
</gene>
<reference evidence="1" key="1">
    <citation type="journal article" date="2015" name="Nature">
        <title>Complex archaea that bridge the gap between prokaryotes and eukaryotes.</title>
        <authorList>
            <person name="Spang A."/>
            <person name="Saw J.H."/>
            <person name="Jorgensen S.L."/>
            <person name="Zaremba-Niedzwiedzka K."/>
            <person name="Martijn J."/>
            <person name="Lind A.E."/>
            <person name="van Eijk R."/>
            <person name="Schleper C."/>
            <person name="Guy L."/>
            <person name="Ettema T.J."/>
        </authorList>
    </citation>
    <scope>NUCLEOTIDE SEQUENCE</scope>
</reference>
<dbReference type="EMBL" id="LAZR01000317">
    <property type="protein sequence ID" value="KKN74992.1"/>
    <property type="molecule type" value="Genomic_DNA"/>
</dbReference>
<name>A0A0F9TJB1_9ZZZZ</name>
<protein>
    <submittedName>
        <fullName evidence="1">Uncharacterized protein</fullName>
    </submittedName>
</protein>